<keyword evidence="5" id="KW-0592">Phosphate transport</keyword>
<comment type="similarity">
    <text evidence="3">Belongs to the inorganic phosphate transporter (PiT) (TC 2.A.20) family.</text>
</comment>
<comment type="caution">
    <text evidence="10">The sequence shown here is derived from an EMBL/GenBank/DDBJ whole genome shotgun (WGS) entry which is preliminary data.</text>
</comment>
<evidence type="ECO:0000256" key="8">
    <source>
        <dbReference type="ARBA" id="ARBA00023136"/>
    </source>
</evidence>
<name>A0A7C4D7T1_STAMA</name>
<keyword evidence="4" id="KW-0813">Transport</keyword>
<evidence type="ECO:0000256" key="7">
    <source>
        <dbReference type="ARBA" id="ARBA00022989"/>
    </source>
</evidence>
<dbReference type="PANTHER" id="PTHR11101:SF80">
    <property type="entry name" value="PHOSPHATE TRANSPORTER"/>
    <property type="match status" value="1"/>
</dbReference>
<dbReference type="PANTHER" id="PTHR11101">
    <property type="entry name" value="PHOSPHATE TRANSPORTER"/>
    <property type="match status" value="1"/>
</dbReference>
<comment type="function">
    <text evidence="1">Potential transporter for phosphate.</text>
</comment>
<evidence type="ECO:0000256" key="5">
    <source>
        <dbReference type="ARBA" id="ARBA00022592"/>
    </source>
</evidence>
<dbReference type="AlphaFoldDB" id="A0A7C4D7T1"/>
<proteinExistence type="inferred from homology"/>
<sequence length="350" mass="37889">MPSGLVLIIIGYIASLYIAWNIGANDAANPTDTAVGSGALSIRKALILFSVFTCIGALAQGWMVMKTFDRGIVKDIDIVAAVSAVIATGLWITIATLKGMPISTSQSATGAVLGIGLAYVYMGRITINDVKWSVVYTILTSWVLTPFLTIMLAIALYFVIDKLMYWLEKIRGRDNSIEKILKYLIIFSLAFSAYSFGANDIANATGVYLTITSRYFGIPDDLTKIFLAILGGLGVVLGGFTLGKRVLTTVAFKITRLDLKTGLAAELSNALVVWLFTTIPYLLFGYGLPISTTHATVSSIIGVGIAKHKNLKNVNWRIVLLITLSWLLTLPVTITLSFTFRTIAYMLTGS</sequence>
<feature type="transmembrane region" description="Helical" evidence="9">
    <location>
        <begin position="263"/>
        <end position="282"/>
    </location>
</feature>
<feature type="transmembrane region" description="Helical" evidence="9">
    <location>
        <begin position="180"/>
        <end position="202"/>
    </location>
</feature>
<evidence type="ECO:0000313" key="11">
    <source>
        <dbReference type="EMBL" id="HGU65179.1"/>
    </source>
</evidence>
<feature type="transmembrane region" description="Helical" evidence="9">
    <location>
        <begin position="76"/>
        <end position="97"/>
    </location>
</feature>
<gene>
    <name evidence="11" type="ORF">ENT92_03065</name>
    <name evidence="10" type="ORF">ENU14_01600</name>
</gene>
<comment type="subcellular location">
    <subcellularLocation>
        <location evidence="2">Membrane</location>
        <topology evidence="2">Multi-pass membrane protein</topology>
    </subcellularLocation>
</comment>
<keyword evidence="6 9" id="KW-0812">Transmembrane</keyword>
<evidence type="ECO:0000256" key="2">
    <source>
        <dbReference type="ARBA" id="ARBA00004141"/>
    </source>
</evidence>
<feature type="transmembrane region" description="Helical" evidence="9">
    <location>
        <begin position="222"/>
        <end position="242"/>
    </location>
</feature>
<dbReference type="Pfam" id="PF01384">
    <property type="entry name" value="PHO4"/>
    <property type="match status" value="1"/>
</dbReference>
<evidence type="ECO:0000313" key="10">
    <source>
        <dbReference type="EMBL" id="HGM58272.1"/>
    </source>
</evidence>
<organism evidence="10">
    <name type="scientific">Staphylothermus marinus</name>
    <dbReference type="NCBI Taxonomy" id="2280"/>
    <lineage>
        <taxon>Archaea</taxon>
        <taxon>Thermoproteota</taxon>
        <taxon>Thermoprotei</taxon>
        <taxon>Desulfurococcales</taxon>
        <taxon>Desulfurococcaceae</taxon>
        <taxon>Staphylothermus</taxon>
    </lineage>
</organism>
<feature type="transmembrane region" description="Helical" evidence="9">
    <location>
        <begin position="318"/>
        <end position="340"/>
    </location>
</feature>
<dbReference type="EMBL" id="DTBJ01000016">
    <property type="protein sequence ID" value="HGM58272.1"/>
    <property type="molecule type" value="Genomic_DNA"/>
</dbReference>
<feature type="transmembrane region" description="Helical" evidence="9">
    <location>
        <begin position="45"/>
        <end position="64"/>
    </location>
</feature>
<protein>
    <submittedName>
        <fullName evidence="10">Inorganic phosphate transporter</fullName>
    </submittedName>
</protein>
<dbReference type="InterPro" id="IPR001204">
    <property type="entry name" value="Phos_transporter"/>
</dbReference>
<dbReference type="EMBL" id="DTAN01000120">
    <property type="protein sequence ID" value="HGU65179.1"/>
    <property type="molecule type" value="Genomic_DNA"/>
</dbReference>
<evidence type="ECO:0000256" key="1">
    <source>
        <dbReference type="ARBA" id="ARBA00001981"/>
    </source>
</evidence>
<keyword evidence="8 9" id="KW-0472">Membrane</keyword>
<accession>A0A7C4D7T1</accession>
<evidence type="ECO:0000256" key="3">
    <source>
        <dbReference type="ARBA" id="ARBA00009916"/>
    </source>
</evidence>
<dbReference type="GO" id="GO:0005315">
    <property type="term" value="F:phosphate transmembrane transporter activity"/>
    <property type="evidence" value="ECO:0007669"/>
    <property type="project" value="InterPro"/>
</dbReference>
<keyword evidence="7 9" id="KW-1133">Transmembrane helix</keyword>
<reference evidence="10" key="1">
    <citation type="journal article" date="2020" name="mSystems">
        <title>Genome- and Community-Level Interaction Insights into Carbon Utilization and Element Cycling Functions of Hydrothermarchaeota in Hydrothermal Sediment.</title>
        <authorList>
            <person name="Zhou Z."/>
            <person name="Liu Y."/>
            <person name="Xu W."/>
            <person name="Pan J."/>
            <person name="Luo Z.H."/>
            <person name="Li M."/>
        </authorList>
    </citation>
    <scope>NUCLEOTIDE SEQUENCE [LARGE SCALE GENOMIC DNA]</scope>
    <source>
        <strain evidence="11">SpSt-622</strain>
        <strain evidence="10">SpSt-642</strain>
    </source>
</reference>
<evidence type="ECO:0000256" key="9">
    <source>
        <dbReference type="SAM" id="Phobius"/>
    </source>
</evidence>
<dbReference type="GO" id="GO:0016020">
    <property type="term" value="C:membrane"/>
    <property type="evidence" value="ECO:0007669"/>
    <property type="project" value="UniProtKB-SubCell"/>
</dbReference>
<feature type="transmembrane region" description="Helical" evidence="9">
    <location>
        <begin position="133"/>
        <end position="159"/>
    </location>
</feature>
<feature type="transmembrane region" description="Helical" evidence="9">
    <location>
        <begin position="109"/>
        <end position="127"/>
    </location>
</feature>
<dbReference type="GO" id="GO:0035435">
    <property type="term" value="P:phosphate ion transmembrane transport"/>
    <property type="evidence" value="ECO:0007669"/>
    <property type="project" value="TreeGrafter"/>
</dbReference>
<evidence type="ECO:0000256" key="4">
    <source>
        <dbReference type="ARBA" id="ARBA00022448"/>
    </source>
</evidence>
<evidence type="ECO:0000256" key="6">
    <source>
        <dbReference type="ARBA" id="ARBA00022692"/>
    </source>
</evidence>
<feature type="transmembrane region" description="Helical" evidence="9">
    <location>
        <begin position="6"/>
        <end position="24"/>
    </location>
</feature>